<evidence type="ECO:0000313" key="1">
    <source>
        <dbReference type="EMBL" id="GAI56966.1"/>
    </source>
</evidence>
<name>X1QQB6_9ZZZZ</name>
<reference evidence="1" key="1">
    <citation type="journal article" date="2014" name="Front. Microbiol.">
        <title>High frequency of phylogenetically diverse reductive dehalogenase-homologous genes in deep subseafloor sedimentary metagenomes.</title>
        <authorList>
            <person name="Kawai M."/>
            <person name="Futagami T."/>
            <person name="Toyoda A."/>
            <person name="Takaki Y."/>
            <person name="Nishi S."/>
            <person name="Hori S."/>
            <person name="Arai W."/>
            <person name="Tsubouchi T."/>
            <person name="Morono Y."/>
            <person name="Uchiyama I."/>
            <person name="Ito T."/>
            <person name="Fujiyama A."/>
            <person name="Inagaki F."/>
            <person name="Takami H."/>
        </authorList>
    </citation>
    <scope>NUCLEOTIDE SEQUENCE</scope>
    <source>
        <strain evidence="1">Expedition CK06-06</strain>
    </source>
</reference>
<dbReference type="AlphaFoldDB" id="X1QQB6"/>
<evidence type="ECO:0008006" key="2">
    <source>
        <dbReference type="Google" id="ProtNLM"/>
    </source>
</evidence>
<accession>X1QQB6</accession>
<proteinExistence type="predicted"/>
<dbReference type="EMBL" id="BARV01034103">
    <property type="protein sequence ID" value="GAI56966.1"/>
    <property type="molecule type" value="Genomic_DNA"/>
</dbReference>
<organism evidence="1">
    <name type="scientific">marine sediment metagenome</name>
    <dbReference type="NCBI Taxonomy" id="412755"/>
    <lineage>
        <taxon>unclassified sequences</taxon>
        <taxon>metagenomes</taxon>
        <taxon>ecological metagenomes</taxon>
    </lineage>
</organism>
<protein>
    <recommendedName>
        <fullName evidence="2">Uroporphyrinogen decarboxylase (URO-D) domain-containing protein</fullName>
    </recommendedName>
</protein>
<gene>
    <name evidence="1" type="ORF">S06H3_53485</name>
</gene>
<comment type="caution">
    <text evidence="1">The sequence shown here is derived from an EMBL/GenBank/DDBJ whole genome shotgun (WGS) entry which is preliminary data.</text>
</comment>
<sequence>MPKLTGTERVFKAVRRQEPDMVPTFEMDIHIGVIQAIKPGLDYVGFCDYMDLDAVVYLDQKSLKWEMLDEAKGVARSEWGNISRFSGAGQFIPVLREPVIKSESDLDNYVHADIDAVLNVAQRIIPCNLAHPLHHIGIPYHIFEEFDLSSQVHGKDTERVQYNSNNCSLALESLYP</sequence>
<feature type="non-terminal residue" evidence="1">
    <location>
        <position position="176"/>
    </location>
</feature>